<sequence>MGCDPLPDPAARPAHSVLDVDSPLITPDSAQRTDLATCACGGPRARGEHRMCAGAAAVHHSVRVTEQADQLLNRLRAIVLMGTLDGELRPLSA</sequence>
<dbReference type="AlphaFoldDB" id="A0A1H0MFS2"/>
<evidence type="ECO:0000313" key="2">
    <source>
        <dbReference type="EMBL" id="SDO79155.1"/>
    </source>
</evidence>
<organism evidence="2 3">
    <name type="scientific">Pedococcus dokdonensis</name>
    <dbReference type="NCBI Taxonomy" id="443156"/>
    <lineage>
        <taxon>Bacteria</taxon>
        <taxon>Bacillati</taxon>
        <taxon>Actinomycetota</taxon>
        <taxon>Actinomycetes</taxon>
        <taxon>Micrococcales</taxon>
        <taxon>Intrasporangiaceae</taxon>
        <taxon>Pedococcus</taxon>
    </lineage>
</organism>
<accession>A0A1H0MFS2</accession>
<evidence type="ECO:0000313" key="3">
    <source>
        <dbReference type="Proteomes" id="UP000199077"/>
    </source>
</evidence>
<protein>
    <submittedName>
        <fullName evidence="2">Uncharacterized protein</fullName>
    </submittedName>
</protein>
<proteinExistence type="predicted"/>
<feature type="region of interest" description="Disordered" evidence="1">
    <location>
        <begin position="1"/>
        <end position="28"/>
    </location>
</feature>
<dbReference type="Proteomes" id="UP000199077">
    <property type="component" value="Chromosome I"/>
</dbReference>
<feature type="compositionally biased region" description="Pro residues" evidence="1">
    <location>
        <begin position="1"/>
        <end position="10"/>
    </location>
</feature>
<reference evidence="3" key="1">
    <citation type="submission" date="2016-10" db="EMBL/GenBank/DDBJ databases">
        <authorList>
            <person name="Varghese N."/>
            <person name="Submissions S."/>
        </authorList>
    </citation>
    <scope>NUCLEOTIDE SEQUENCE [LARGE SCALE GENOMIC DNA]</scope>
    <source>
        <strain evidence="3">DSM 22329</strain>
    </source>
</reference>
<dbReference type="EMBL" id="LT629711">
    <property type="protein sequence ID" value="SDO79155.1"/>
    <property type="molecule type" value="Genomic_DNA"/>
</dbReference>
<keyword evidence="3" id="KW-1185">Reference proteome</keyword>
<evidence type="ECO:0000256" key="1">
    <source>
        <dbReference type="SAM" id="MobiDB-lite"/>
    </source>
</evidence>
<gene>
    <name evidence="2" type="ORF">SAMN04489867_0595</name>
</gene>
<name>A0A1H0MFS2_9MICO</name>